<feature type="binding site" evidence="7">
    <location>
        <position position="111"/>
    </location>
    <ligand>
        <name>Zn(2+)</name>
        <dbReference type="ChEBI" id="CHEBI:29105"/>
        <note>catalytic</note>
    </ligand>
</feature>
<proteinExistence type="inferred from homology"/>
<dbReference type="GO" id="GO:0004521">
    <property type="term" value="F:RNA endonuclease activity"/>
    <property type="evidence" value="ECO:0007669"/>
    <property type="project" value="UniProtKB-UniRule"/>
</dbReference>
<dbReference type="Gene3D" id="3.40.390.30">
    <property type="entry name" value="Metalloproteases ('zincins'), catalytic domain"/>
    <property type="match status" value="1"/>
</dbReference>
<accession>A0A1F6WZ64</accession>
<dbReference type="SUPFAM" id="SSF55486">
    <property type="entry name" value="Metalloproteases ('zincins'), catalytic domain"/>
    <property type="match status" value="1"/>
</dbReference>
<comment type="subcellular location">
    <subcellularLocation>
        <location evidence="7">Cytoplasm</location>
    </subcellularLocation>
</comment>
<evidence type="ECO:0000313" key="9">
    <source>
        <dbReference type="Proteomes" id="UP000185809"/>
    </source>
</evidence>
<keyword evidence="7" id="KW-0698">rRNA processing</keyword>
<dbReference type="InterPro" id="IPR002036">
    <property type="entry name" value="YbeY"/>
</dbReference>
<gene>
    <name evidence="7" type="primary">ybeY</name>
    <name evidence="8" type="ORF">A2995_02015</name>
</gene>
<dbReference type="GO" id="GO:0005737">
    <property type="term" value="C:cytoplasm"/>
    <property type="evidence" value="ECO:0007669"/>
    <property type="project" value="UniProtKB-SubCell"/>
</dbReference>
<protein>
    <recommendedName>
        <fullName evidence="7">Endoribonuclease YbeY</fullName>
        <ecNumber evidence="7">3.1.-.-</ecNumber>
    </recommendedName>
</protein>
<dbReference type="GO" id="GO:0006364">
    <property type="term" value="P:rRNA processing"/>
    <property type="evidence" value="ECO:0007669"/>
    <property type="project" value="UniProtKB-UniRule"/>
</dbReference>
<evidence type="ECO:0000256" key="6">
    <source>
        <dbReference type="ARBA" id="ARBA00022833"/>
    </source>
</evidence>
<dbReference type="GO" id="GO:0008270">
    <property type="term" value="F:zinc ion binding"/>
    <property type="evidence" value="ECO:0007669"/>
    <property type="project" value="UniProtKB-UniRule"/>
</dbReference>
<keyword evidence="2 7" id="KW-0540">Nuclease</keyword>
<dbReference type="EMBL" id="MFUP01000015">
    <property type="protein sequence ID" value="OGI87168.1"/>
    <property type="molecule type" value="Genomic_DNA"/>
</dbReference>
<comment type="caution">
    <text evidence="8">The sequence shown here is derived from an EMBL/GenBank/DDBJ whole genome shotgun (WGS) entry which is preliminary data.</text>
</comment>
<evidence type="ECO:0000256" key="1">
    <source>
        <dbReference type="ARBA" id="ARBA00010875"/>
    </source>
</evidence>
<evidence type="ECO:0000313" key="8">
    <source>
        <dbReference type="EMBL" id="OGI87168.1"/>
    </source>
</evidence>
<dbReference type="GO" id="GO:0004222">
    <property type="term" value="F:metalloendopeptidase activity"/>
    <property type="evidence" value="ECO:0007669"/>
    <property type="project" value="InterPro"/>
</dbReference>
<dbReference type="AlphaFoldDB" id="A0A1F6WZ64"/>
<keyword evidence="4 7" id="KW-0255">Endonuclease</keyword>
<organism evidence="8 9">
    <name type="scientific">Candidatus Nomurabacteria bacterium RIFCSPLOWO2_01_FULL_33_24</name>
    <dbReference type="NCBI Taxonomy" id="1801765"/>
    <lineage>
        <taxon>Bacteria</taxon>
        <taxon>Candidatus Nomuraibacteriota</taxon>
    </lineage>
</organism>
<comment type="function">
    <text evidence="7">Single strand-specific metallo-endoribonuclease involved in late-stage 70S ribosome quality control and in maturation of the 3' terminus of the 16S rRNA.</text>
</comment>
<sequence length="128" mass="14495">MNNKNVLINNLTKGKLLSLPFVKLKESILGKTYELSLVFVGQSLSQKLNKKYLGKDKPANILSFPLSNKSGEIIINLNQIKKEFPLSGKNYRDFLGSIVIHGLFHLKGMDHSSKMEEGEDKLIKKFNF</sequence>
<evidence type="ECO:0000256" key="3">
    <source>
        <dbReference type="ARBA" id="ARBA00022723"/>
    </source>
</evidence>
<dbReference type="InterPro" id="IPR023091">
    <property type="entry name" value="MetalPrtase_cat_dom_sf_prd"/>
</dbReference>
<feature type="binding site" evidence="7">
    <location>
        <position position="101"/>
    </location>
    <ligand>
        <name>Zn(2+)</name>
        <dbReference type="ChEBI" id="CHEBI:29105"/>
        <note>catalytic</note>
    </ligand>
</feature>
<keyword evidence="7" id="KW-0963">Cytoplasm</keyword>
<reference evidence="8 9" key="1">
    <citation type="journal article" date="2016" name="Nat. Commun.">
        <title>Thousands of microbial genomes shed light on interconnected biogeochemical processes in an aquifer system.</title>
        <authorList>
            <person name="Anantharaman K."/>
            <person name="Brown C.T."/>
            <person name="Hug L.A."/>
            <person name="Sharon I."/>
            <person name="Castelle C.J."/>
            <person name="Probst A.J."/>
            <person name="Thomas B.C."/>
            <person name="Singh A."/>
            <person name="Wilkins M.J."/>
            <person name="Karaoz U."/>
            <person name="Brodie E.L."/>
            <person name="Williams K.H."/>
            <person name="Hubbard S.S."/>
            <person name="Banfield J.F."/>
        </authorList>
    </citation>
    <scope>NUCLEOTIDE SEQUENCE [LARGE SCALE GENOMIC DNA]</scope>
</reference>
<evidence type="ECO:0000256" key="7">
    <source>
        <dbReference type="HAMAP-Rule" id="MF_00009"/>
    </source>
</evidence>
<dbReference type="Pfam" id="PF02130">
    <property type="entry name" value="YbeY"/>
    <property type="match status" value="1"/>
</dbReference>
<comment type="similarity">
    <text evidence="1 7">Belongs to the endoribonuclease YbeY family.</text>
</comment>
<dbReference type="Proteomes" id="UP000185809">
    <property type="component" value="Unassembled WGS sequence"/>
</dbReference>
<dbReference type="NCBIfam" id="TIGR00043">
    <property type="entry name" value="rRNA maturation RNase YbeY"/>
    <property type="match status" value="1"/>
</dbReference>
<dbReference type="HAMAP" id="MF_00009">
    <property type="entry name" value="Endoribonucl_YbeY"/>
    <property type="match status" value="1"/>
</dbReference>
<evidence type="ECO:0000256" key="5">
    <source>
        <dbReference type="ARBA" id="ARBA00022801"/>
    </source>
</evidence>
<name>A0A1F6WZ64_9BACT</name>
<evidence type="ECO:0000256" key="4">
    <source>
        <dbReference type="ARBA" id="ARBA00022759"/>
    </source>
</evidence>
<comment type="cofactor">
    <cofactor evidence="7">
        <name>Zn(2+)</name>
        <dbReference type="ChEBI" id="CHEBI:29105"/>
    </cofactor>
    <text evidence="7">Binds 1 zinc ion.</text>
</comment>
<keyword evidence="3 7" id="KW-0479">Metal-binding</keyword>
<feature type="binding site" evidence="7">
    <location>
        <position position="105"/>
    </location>
    <ligand>
        <name>Zn(2+)</name>
        <dbReference type="ChEBI" id="CHEBI:29105"/>
        <note>catalytic</note>
    </ligand>
</feature>
<dbReference type="EC" id="3.1.-.-" evidence="7"/>
<keyword evidence="5 7" id="KW-0378">Hydrolase</keyword>
<keyword evidence="6 7" id="KW-0862">Zinc</keyword>
<keyword evidence="7" id="KW-0690">Ribosome biogenesis</keyword>
<evidence type="ECO:0000256" key="2">
    <source>
        <dbReference type="ARBA" id="ARBA00022722"/>
    </source>
</evidence>